<dbReference type="AlphaFoldDB" id="A0A4Z2GZY4"/>
<sequence>MLNVMQGWITPQDNDQDGTPEMCASRQPDHTAGYGMGPVKGVVDGRIKVRMRIRSLKTSGANRQQVQASQTPAAPVHTAGLAGMHSAQNSDTTVLARRCLALDDLYQQSHEETQGAYRVWIRQRALDKEPPQSLFAVGTGGCKHGAVFASNGVNKARQSPGASTTPPITGQADLQLHPTHSPFLPHSNLTMGHRHALTSFSRRCESLFGPLGRFQSLFLSPAFLFQSPAFRRRFQSLFQSPAFRRQVQSLAFQSPAFRRQFQSLAFQSPAFRRRFRSPVFPTPMFRFPVSSPVQPRFPVSSPVQPRFPVSSPVQPRFPDLVPYAQRRVRVMGAAALSD</sequence>
<evidence type="ECO:0000313" key="2">
    <source>
        <dbReference type="EMBL" id="TNN58202.1"/>
    </source>
</evidence>
<gene>
    <name evidence="2" type="ORF">EYF80_031562</name>
</gene>
<keyword evidence="3" id="KW-1185">Reference proteome</keyword>
<dbReference type="OrthoDB" id="8194276at2759"/>
<evidence type="ECO:0000256" key="1">
    <source>
        <dbReference type="SAM" id="MobiDB-lite"/>
    </source>
</evidence>
<proteinExistence type="predicted"/>
<organism evidence="2 3">
    <name type="scientific">Liparis tanakae</name>
    <name type="common">Tanaka's snailfish</name>
    <dbReference type="NCBI Taxonomy" id="230148"/>
    <lineage>
        <taxon>Eukaryota</taxon>
        <taxon>Metazoa</taxon>
        <taxon>Chordata</taxon>
        <taxon>Craniata</taxon>
        <taxon>Vertebrata</taxon>
        <taxon>Euteleostomi</taxon>
        <taxon>Actinopterygii</taxon>
        <taxon>Neopterygii</taxon>
        <taxon>Teleostei</taxon>
        <taxon>Neoteleostei</taxon>
        <taxon>Acanthomorphata</taxon>
        <taxon>Eupercaria</taxon>
        <taxon>Perciformes</taxon>
        <taxon>Cottioidei</taxon>
        <taxon>Cottales</taxon>
        <taxon>Liparidae</taxon>
        <taxon>Liparis</taxon>
    </lineage>
</organism>
<feature type="region of interest" description="Disordered" evidence="1">
    <location>
        <begin position="1"/>
        <end position="39"/>
    </location>
</feature>
<dbReference type="Proteomes" id="UP000314294">
    <property type="component" value="Unassembled WGS sequence"/>
</dbReference>
<protein>
    <submittedName>
        <fullName evidence="2">Uncharacterized protein</fullName>
    </submittedName>
</protein>
<comment type="caution">
    <text evidence="2">The sequence shown here is derived from an EMBL/GenBank/DDBJ whole genome shotgun (WGS) entry which is preliminary data.</text>
</comment>
<name>A0A4Z2GZY4_9TELE</name>
<reference evidence="2 3" key="1">
    <citation type="submission" date="2019-03" db="EMBL/GenBank/DDBJ databases">
        <title>First draft genome of Liparis tanakae, snailfish: a comprehensive survey of snailfish specific genes.</title>
        <authorList>
            <person name="Kim W."/>
            <person name="Song I."/>
            <person name="Jeong J.-H."/>
            <person name="Kim D."/>
            <person name="Kim S."/>
            <person name="Ryu S."/>
            <person name="Song J.Y."/>
            <person name="Lee S.K."/>
        </authorList>
    </citation>
    <scope>NUCLEOTIDE SEQUENCE [LARGE SCALE GENOMIC DNA]</scope>
    <source>
        <tissue evidence="2">Muscle</tissue>
    </source>
</reference>
<evidence type="ECO:0000313" key="3">
    <source>
        <dbReference type="Proteomes" id="UP000314294"/>
    </source>
</evidence>
<dbReference type="EMBL" id="SRLO01000386">
    <property type="protein sequence ID" value="TNN58202.1"/>
    <property type="molecule type" value="Genomic_DNA"/>
</dbReference>
<accession>A0A4Z2GZY4</accession>